<evidence type="ECO:0000256" key="6">
    <source>
        <dbReference type="ARBA" id="ARBA00022989"/>
    </source>
</evidence>
<keyword evidence="5 8" id="KW-0812">Transmembrane</keyword>
<comment type="similarity">
    <text evidence="2">Belongs to the auxin efflux carrier (TC 2.A.69) family.</text>
</comment>
<gene>
    <name evidence="9" type="ORF">CYJ57_05985</name>
</gene>
<dbReference type="PANTHER" id="PTHR36838">
    <property type="entry name" value="AUXIN EFFLUX CARRIER FAMILY PROTEIN"/>
    <property type="match status" value="1"/>
</dbReference>
<keyword evidence="7 8" id="KW-0472">Membrane</keyword>
<feature type="transmembrane region" description="Helical" evidence="8">
    <location>
        <begin position="226"/>
        <end position="245"/>
    </location>
</feature>
<dbReference type="RefSeq" id="WP_101954491.1">
    <property type="nucleotide sequence ID" value="NZ_PKHE01000015.1"/>
</dbReference>
<dbReference type="PANTHER" id="PTHR36838:SF1">
    <property type="entry name" value="SLR1864 PROTEIN"/>
    <property type="match status" value="1"/>
</dbReference>
<dbReference type="Gene3D" id="1.20.1530.20">
    <property type="match status" value="1"/>
</dbReference>
<organism evidence="9 10">
    <name type="scientific">Falseniella ignava</name>
    <dbReference type="NCBI Taxonomy" id="137730"/>
    <lineage>
        <taxon>Bacteria</taxon>
        <taxon>Bacillati</taxon>
        <taxon>Bacillota</taxon>
        <taxon>Bacilli</taxon>
        <taxon>Lactobacillales</taxon>
        <taxon>Aerococcaceae</taxon>
        <taxon>Falseniella</taxon>
    </lineage>
</organism>
<dbReference type="InterPro" id="IPR038770">
    <property type="entry name" value="Na+/solute_symporter_sf"/>
</dbReference>
<feature type="transmembrane region" description="Helical" evidence="8">
    <location>
        <begin position="193"/>
        <end position="214"/>
    </location>
</feature>
<sequence length="306" mass="33139">MQQFLQLLDLQLTLLLYIALGFFAGRKQILTHVGRDGMMSILINVFLPIMVFNSFKAVTIDLLLLSLQAMIAAVIIYSINSLIAPILYRRYPEEKARVMAYGTLVNNAGFSGLPIAESIYGSTGAMMASVYLAPHRLFMWTVGLTMLGASRKEGQSTLNALLKLLKNPSIIAVFIGLARGLLQINLPPFIERASMGIASLVAPLAMVLIGAIISQVCLKSLLEPGVLYYCFIRLLAIPLIVLMVMKGFSLDSTLTGVVVILAGMPIGTPTTVLAAQYNLDVDFAAKLTCVSIILSIITVPLLLSFI</sequence>
<comment type="caution">
    <text evidence="9">The sequence shown here is derived from an EMBL/GenBank/DDBJ whole genome shotgun (WGS) entry which is preliminary data.</text>
</comment>
<protein>
    <submittedName>
        <fullName evidence="9">AEC family transporter</fullName>
    </submittedName>
</protein>
<dbReference type="Pfam" id="PF03547">
    <property type="entry name" value="Mem_trans"/>
    <property type="match status" value="1"/>
</dbReference>
<dbReference type="GO" id="GO:0005886">
    <property type="term" value="C:plasma membrane"/>
    <property type="evidence" value="ECO:0007669"/>
    <property type="project" value="UniProtKB-SubCell"/>
</dbReference>
<feature type="transmembrane region" description="Helical" evidence="8">
    <location>
        <begin position="67"/>
        <end position="88"/>
    </location>
</feature>
<dbReference type="EMBL" id="PKHE01000015">
    <property type="protein sequence ID" value="PKY88233.1"/>
    <property type="molecule type" value="Genomic_DNA"/>
</dbReference>
<evidence type="ECO:0000256" key="7">
    <source>
        <dbReference type="ARBA" id="ARBA00023136"/>
    </source>
</evidence>
<feature type="transmembrane region" description="Helical" evidence="8">
    <location>
        <begin position="37"/>
        <end position="55"/>
    </location>
</feature>
<name>A0A2I1JXZ9_9LACT</name>
<evidence type="ECO:0000313" key="9">
    <source>
        <dbReference type="EMBL" id="PKY88233.1"/>
    </source>
</evidence>
<keyword evidence="4" id="KW-1003">Cell membrane</keyword>
<evidence type="ECO:0000256" key="5">
    <source>
        <dbReference type="ARBA" id="ARBA00022692"/>
    </source>
</evidence>
<feature type="transmembrane region" description="Helical" evidence="8">
    <location>
        <begin position="6"/>
        <end position="25"/>
    </location>
</feature>
<dbReference type="OrthoDB" id="9798064at2"/>
<dbReference type="GO" id="GO:0055085">
    <property type="term" value="P:transmembrane transport"/>
    <property type="evidence" value="ECO:0007669"/>
    <property type="project" value="InterPro"/>
</dbReference>
<proteinExistence type="inferred from homology"/>
<keyword evidence="6 8" id="KW-1133">Transmembrane helix</keyword>
<feature type="transmembrane region" description="Helical" evidence="8">
    <location>
        <begin position="257"/>
        <end position="277"/>
    </location>
</feature>
<accession>A0A2I1JXZ9</accession>
<evidence type="ECO:0000256" key="4">
    <source>
        <dbReference type="ARBA" id="ARBA00022475"/>
    </source>
</evidence>
<evidence type="ECO:0000256" key="2">
    <source>
        <dbReference type="ARBA" id="ARBA00010145"/>
    </source>
</evidence>
<feature type="transmembrane region" description="Helical" evidence="8">
    <location>
        <begin position="283"/>
        <end position="303"/>
    </location>
</feature>
<comment type="subcellular location">
    <subcellularLocation>
        <location evidence="1">Cell membrane</location>
        <topology evidence="1">Multi-pass membrane protein</topology>
    </subcellularLocation>
</comment>
<dbReference type="AlphaFoldDB" id="A0A2I1JXZ9"/>
<evidence type="ECO:0000256" key="3">
    <source>
        <dbReference type="ARBA" id="ARBA00022448"/>
    </source>
</evidence>
<evidence type="ECO:0000313" key="10">
    <source>
        <dbReference type="Proteomes" id="UP000234384"/>
    </source>
</evidence>
<keyword evidence="3" id="KW-0813">Transport</keyword>
<reference evidence="9 10" key="1">
    <citation type="submission" date="2017-12" db="EMBL/GenBank/DDBJ databases">
        <title>Phylogenetic diversity of female urinary microbiome.</title>
        <authorList>
            <person name="Thomas-White K."/>
            <person name="Wolfe A.J."/>
        </authorList>
    </citation>
    <scope>NUCLEOTIDE SEQUENCE [LARGE SCALE GENOMIC DNA]</scope>
    <source>
        <strain evidence="9 10">UMB0898</strain>
    </source>
</reference>
<dbReference type="InterPro" id="IPR004776">
    <property type="entry name" value="Mem_transp_PIN-like"/>
</dbReference>
<evidence type="ECO:0000256" key="1">
    <source>
        <dbReference type="ARBA" id="ARBA00004651"/>
    </source>
</evidence>
<dbReference type="Proteomes" id="UP000234384">
    <property type="component" value="Unassembled WGS sequence"/>
</dbReference>
<evidence type="ECO:0000256" key="8">
    <source>
        <dbReference type="SAM" id="Phobius"/>
    </source>
</evidence>